<evidence type="ECO:0000256" key="2">
    <source>
        <dbReference type="ARBA" id="ARBA00022448"/>
    </source>
</evidence>
<evidence type="ECO:0000256" key="10">
    <source>
        <dbReference type="ARBA" id="ARBA00035686"/>
    </source>
</evidence>
<feature type="transmembrane region" description="Helical" evidence="11">
    <location>
        <begin position="46"/>
        <end position="65"/>
    </location>
</feature>
<evidence type="ECO:0000256" key="8">
    <source>
        <dbReference type="ARBA" id="ARBA00023136"/>
    </source>
</evidence>
<dbReference type="GO" id="GO:0005886">
    <property type="term" value="C:plasma membrane"/>
    <property type="evidence" value="ECO:0007669"/>
    <property type="project" value="UniProtKB-SubCell"/>
</dbReference>
<evidence type="ECO:0000256" key="7">
    <source>
        <dbReference type="ARBA" id="ARBA00022989"/>
    </source>
</evidence>
<feature type="transmembrane region" description="Helical" evidence="11">
    <location>
        <begin position="314"/>
        <end position="335"/>
    </location>
</feature>
<evidence type="ECO:0000313" key="12">
    <source>
        <dbReference type="EMBL" id="RAG82224.1"/>
    </source>
</evidence>
<evidence type="ECO:0000313" key="13">
    <source>
        <dbReference type="Proteomes" id="UP000248889"/>
    </source>
</evidence>
<evidence type="ECO:0000256" key="4">
    <source>
        <dbReference type="ARBA" id="ARBA00022519"/>
    </source>
</evidence>
<dbReference type="PANTHER" id="PTHR32196:SF32">
    <property type="entry name" value="XYLOSE TRANSPORT SYSTEM PERMEASE PROTEIN XYLH"/>
    <property type="match status" value="1"/>
</dbReference>
<comment type="function">
    <text evidence="9">Part of the binding-protein-dependent transport system for D-xylose. Probably responsible for the translocation of the substrate across the membrane.</text>
</comment>
<comment type="subcellular location">
    <subcellularLocation>
        <location evidence="1">Cell membrane</location>
        <topology evidence="1">Multi-pass membrane protein</topology>
    </subcellularLocation>
</comment>
<proteinExistence type="predicted"/>
<dbReference type="EMBL" id="QKYN01000120">
    <property type="protein sequence ID" value="RAG82224.1"/>
    <property type="molecule type" value="Genomic_DNA"/>
</dbReference>
<organism evidence="12 13">
    <name type="scientific">Streptacidiphilus pinicola</name>
    <dbReference type="NCBI Taxonomy" id="2219663"/>
    <lineage>
        <taxon>Bacteria</taxon>
        <taxon>Bacillati</taxon>
        <taxon>Actinomycetota</taxon>
        <taxon>Actinomycetes</taxon>
        <taxon>Kitasatosporales</taxon>
        <taxon>Streptomycetaceae</taxon>
        <taxon>Streptacidiphilus</taxon>
    </lineage>
</organism>
<dbReference type="PANTHER" id="PTHR32196">
    <property type="entry name" value="ABC TRANSPORTER PERMEASE PROTEIN YPHD-RELATED-RELATED"/>
    <property type="match status" value="1"/>
</dbReference>
<feature type="transmembrane region" description="Helical" evidence="11">
    <location>
        <begin position="241"/>
        <end position="259"/>
    </location>
</feature>
<evidence type="ECO:0000256" key="6">
    <source>
        <dbReference type="ARBA" id="ARBA00022692"/>
    </source>
</evidence>
<keyword evidence="5" id="KW-0762">Sugar transport</keyword>
<feature type="transmembrane region" description="Helical" evidence="11">
    <location>
        <begin position="372"/>
        <end position="389"/>
    </location>
</feature>
<keyword evidence="3" id="KW-1003">Cell membrane</keyword>
<dbReference type="Proteomes" id="UP000248889">
    <property type="component" value="Unassembled WGS sequence"/>
</dbReference>
<feature type="transmembrane region" description="Helical" evidence="11">
    <location>
        <begin position="265"/>
        <end position="283"/>
    </location>
</feature>
<name>A0A2X0IBC2_9ACTN</name>
<protein>
    <recommendedName>
        <fullName evidence="10">Xylose transport system permease protein XylH</fullName>
    </recommendedName>
</protein>
<reference evidence="12 13" key="1">
    <citation type="submission" date="2018-06" db="EMBL/GenBank/DDBJ databases">
        <title>Streptacidiphilus pinicola sp. nov., isolated from pine grove soil.</title>
        <authorList>
            <person name="Roh S.G."/>
            <person name="Park S."/>
            <person name="Kim M.-K."/>
            <person name="Yun B.-R."/>
            <person name="Park J."/>
            <person name="Kim M.J."/>
            <person name="Kim Y.S."/>
            <person name="Kim S.B."/>
        </authorList>
    </citation>
    <scope>NUCLEOTIDE SEQUENCE [LARGE SCALE GENOMIC DNA]</scope>
    <source>
        <strain evidence="12 13">MMS16-CNU450</strain>
    </source>
</reference>
<evidence type="ECO:0000256" key="9">
    <source>
        <dbReference type="ARBA" id="ARBA00035611"/>
    </source>
</evidence>
<keyword evidence="8 11" id="KW-0472">Membrane</keyword>
<keyword evidence="7 11" id="KW-1133">Transmembrane helix</keyword>
<feature type="transmembrane region" description="Helical" evidence="11">
    <location>
        <begin position="77"/>
        <end position="98"/>
    </location>
</feature>
<accession>A0A2X0IBC2</accession>
<comment type="caution">
    <text evidence="12">The sequence shown here is derived from an EMBL/GenBank/DDBJ whole genome shotgun (WGS) entry which is preliminary data.</text>
</comment>
<keyword evidence="6 11" id="KW-0812">Transmembrane</keyword>
<dbReference type="InterPro" id="IPR001851">
    <property type="entry name" value="ABC_transp_permease"/>
</dbReference>
<dbReference type="Pfam" id="PF02653">
    <property type="entry name" value="BPD_transp_2"/>
    <property type="match status" value="1"/>
</dbReference>
<dbReference type="RefSeq" id="WP_111505884.1">
    <property type="nucleotide sequence ID" value="NZ_QKYN01000120.1"/>
</dbReference>
<evidence type="ECO:0000256" key="1">
    <source>
        <dbReference type="ARBA" id="ARBA00004651"/>
    </source>
</evidence>
<dbReference type="GO" id="GO:0022857">
    <property type="term" value="F:transmembrane transporter activity"/>
    <property type="evidence" value="ECO:0007669"/>
    <property type="project" value="InterPro"/>
</dbReference>
<sequence>MEPPPGIDPTPGAAVAPPVDPRLLVRQEGLRGYLDEFKRKVRGGELGSLPVVIGLIVIWLIFSLKNSQYFTAANAEFIAYYMVGLGMLATGLVFVLLLGEIDLSVGSVSGLAAAIYAVLSVTHHWNAWLAVVITLLSGMVIGGLQGWIFAKIGVPAFVVTLAGFLAWQGVMLWLLGSTGTINLEPKALNALFSGNSFFLGGQIFGAYLLAIIATVGFGASLFLQQRRRKAAGVPSRPTGELIARTVLLAIPVFLVAWILNKATGVPNNLVIFLALLVICDFVLRRTTYGRKVFSVGGNIEASRRAGISVPMVRISVYAISGTFAALGGLAIAATTNAAGQAGADPNNLMMAIAAAVIGGTSLFGGRGRVWSALLGIMVIESINAGLFMLGLTLDIQYMITGGVLLAAVIVDSLSRRTQKSSGRA</sequence>
<evidence type="ECO:0000256" key="5">
    <source>
        <dbReference type="ARBA" id="ARBA00022597"/>
    </source>
</evidence>
<feature type="transmembrane region" description="Helical" evidence="11">
    <location>
        <begin position="196"/>
        <end position="221"/>
    </location>
</feature>
<evidence type="ECO:0000256" key="3">
    <source>
        <dbReference type="ARBA" id="ARBA00022475"/>
    </source>
</evidence>
<feature type="transmembrane region" description="Helical" evidence="11">
    <location>
        <begin position="347"/>
        <end position="365"/>
    </location>
</feature>
<dbReference type="AlphaFoldDB" id="A0A2X0IBC2"/>
<feature type="transmembrane region" description="Helical" evidence="11">
    <location>
        <begin position="127"/>
        <end position="149"/>
    </location>
</feature>
<keyword evidence="4" id="KW-0997">Cell inner membrane</keyword>
<evidence type="ECO:0000256" key="11">
    <source>
        <dbReference type="SAM" id="Phobius"/>
    </source>
</evidence>
<feature type="transmembrane region" description="Helical" evidence="11">
    <location>
        <begin position="156"/>
        <end position="176"/>
    </location>
</feature>
<feature type="transmembrane region" description="Helical" evidence="11">
    <location>
        <begin position="395"/>
        <end position="413"/>
    </location>
</feature>
<gene>
    <name evidence="12" type="ORF">DN069_28790</name>
</gene>
<dbReference type="OrthoDB" id="3468954at2"/>
<dbReference type="CDD" id="cd06579">
    <property type="entry name" value="TM_PBP1_transp_AraH_like"/>
    <property type="match status" value="1"/>
</dbReference>
<keyword evidence="13" id="KW-1185">Reference proteome</keyword>
<keyword evidence="2" id="KW-0813">Transport</keyword>